<feature type="disulfide bond" evidence="3">
    <location>
        <begin position="262"/>
        <end position="271"/>
    </location>
</feature>
<evidence type="ECO:0000256" key="1">
    <source>
        <dbReference type="ARBA" id="ARBA00022729"/>
    </source>
</evidence>
<gene>
    <name evidence="5" type="ORF">HAKA00212_LOCUS19925</name>
</gene>
<keyword evidence="2 3" id="KW-1015">Disulfide bond</keyword>
<feature type="domain" description="EGF-like" evidence="4">
    <location>
        <begin position="237"/>
        <end position="272"/>
    </location>
</feature>
<protein>
    <recommendedName>
        <fullName evidence="4">EGF-like domain-containing protein</fullName>
    </recommendedName>
</protein>
<dbReference type="Pfam" id="PF07974">
    <property type="entry name" value="EGF_2"/>
    <property type="match status" value="1"/>
</dbReference>
<dbReference type="SMART" id="SM00181">
    <property type="entry name" value="EGF"/>
    <property type="match status" value="3"/>
</dbReference>
<evidence type="ECO:0000256" key="2">
    <source>
        <dbReference type="ARBA" id="ARBA00023157"/>
    </source>
</evidence>
<dbReference type="Gene3D" id="2.10.25.10">
    <property type="entry name" value="Laminin"/>
    <property type="match status" value="1"/>
</dbReference>
<organism evidence="5">
    <name type="scientific">Heterosigma akashiwo</name>
    <name type="common">Chromophytic alga</name>
    <name type="synonym">Heterosigma carterae</name>
    <dbReference type="NCBI Taxonomy" id="2829"/>
    <lineage>
        <taxon>Eukaryota</taxon>
        <taxon>Sar</taxon>
        <taxon>Stramenopiles</taxon>
        <taxon>Ochrophyta</taxon>
        <taxon>Raphidophyceae</taxon>
        <taxon>Chattonellales</taxon>
        <taxon>Chattonellaceae</taxon>
        <taxon>Heterosigma</taxon>
    </lineage>
</organism>
<name>A0A7S4DCI4_HETAK</name>
<dbReference type="PROSITE" id="PS00022">
    <property type="entry name" value="EGF_1"/>
    <property type="match status" value="2"/>
</dbReference>
<dbReference type="InterPro" id="IPR000742">
    <property type="entry name" value="EGF"/>
</dbReference>
<reference evidence="5" key="1">
    <citation type="submission" date="2021-01" db="EMBL/GenBank/DDBJ databases">
        <authorList>
            <person name="Corre E."/>
            <person name="Pelletier E."/>
            <person name="Niang G."/>
            <person name="Scheremetjew M."/>
            <person name="Finn R."/>
            <person name="Kale V."/>
            <person name="Holt S."/>
            <person name="Cochrane G."/>
            <person name="Meng A."/>
            <person name="Brown T."/>
            <person name="Cohen L."/>
        </authorList>
    </citation>
    <scope>NUCLEOTIDE SEQUENCE</scope>
    <source>
        <strain evidence="5">CCMP3107</strain>
    </source>
</reference>
<evidence type="ECO:0000313" key="5">
    <source>
        <dbReference type="EMBL" id="CAE0641100.1"/>
    </source>
</evidence>
<dbReference type="InterPro" id="IPR050969">
    <property type="entry name" value="Dev_Signal_Modulators"/>
</dbReference>
<dbReference type="InterPro" id="IPR013111">
    <property type="entry name" value="EGF_extracell"/>
</dbReference>
<evidence type="ECO:0000259" key="4">
    <source>
        <dbReference type="PROSITE" id="PS50026"/>
    </source>
</evidence>
<sequence length="916" mass="98199">MKQLADENYWVAESDQPTYESMWDAEQIYGCRCGEGWYGYDCSVPSCPLGDDPISTGQGNEIQLLYCFATSGTFKLRFGDAVTRDIDASRLTATSLEYELEKIDSITDVSVSLSSGKKVCRTDEDVVAVVEFNQEFGPGYHLQMDLGVTAHGPLRVEDSTLDGTVTVKWGGETFLGYDSQASEKENSPCADRGWCSSAEGTCECYFYPLPRFRSSDGNGNAGVRGDCGSMDPIDDGEVTECTGEITCNTRGACNEDSYRCECEEGWMGGDCSERTCPKGKAWFDFPRADEEAHTAVVECSARGLCDRSSGECECADNFYGAACEHLACPNDCNGNGQCMSVRELAGKISEGAWVYGAALNSPATWDADRVHGCLCDEGYWGHDCARRTCPHGDDPGSYGQAKETQLVECHAGGGAFTLTYQSSFYTTKTTEGIPANSSALEVAAALEKLSNLDDVEVAFSSGPSACRPEAIGQEVVSITTLPYATHVDKEFEVWVNVSAGPLTRNGLKVQVLPSGGLLADQAAFRSSSSGDIETKPEIKGINEMFDISNNETIVFQDYYDTSRKLTVVPTTKGRVELTFVLWGAEAYHYRHESYLAQGANLTLNSTAYAAATVEPPRMDSFIVDDATPFDITLGELPTGSKNITVKVEAVKAVGRLSFSNDELIWTADSDYTQTFYADTTGGGADSYNVSFSIAYQSPGLSYVLQTARRVITATSGTAAHTVRPPASYGELPVHETSPALAFRLSTPAPNGLTLTPRAEGGVTFDPAVLTFAAGTDTAYTSITSGDKAGTFAVNYTLGGTDAAEYAVPSDDSITISDVNVMSITFLSENGNIRSLTTNEDGLKDTALGVGKLYVFTDGESTRGQTSVNGTTEYIECSGRGVCNYDSGLCECYTGYRSSNGNGKPGAKGECGYRIAW</sequence>
<dbReference type="PANTHER" id="PTHR14949:SF56">
    <property type="entry name" value="EGF-LIKE-DOMAIN, MULTIPLE 7"/>
    <property type="match status" value="1"/>
</dbReference>
<dbReference type="EMBL" id="HBIU01044146">
    <property type="protein sequence ID" value="CAE0641100.1"/>
    <property type="molecule type" value="Transcribed_RNA"/>
</dbReference>
<accession>A0A7S4DCI4</accession>
<keyword evidence="3" id="KW-0245">EGF-like domain</keyword>
<keyword evidence="1" id="KW-0732">Signal</keyword>
<comment type="caution">
    <text evidence="3">Lacks conserved residue(s) required for the propagation of feature annotation.</text>
</comment>
<dbReference type="PROSITE" id="PS50026">
    <property type="entry name" value="EGF_3"/>
    <property type="match status" value="1"/>
</dbReference>
<dbReference type="AlphaFoldDB" id="A0A7S4DCI4"/>
<proteinExistence type="predicted"/>
<evidence type="ECO:0000256" key="3">
    <source>
        <dbReference type="PROSITE-ProRule" id="PRU00076"/>
    </source>
</evidence>
<dbReference type="PROSITE" id="PS01186">
    <property type="entry name" value="EGF_2"/>
    <property type="match status" value="1"/>
</dbReference>
<dbReference type="PANTHER" id="PTHR14949">
    <property type="entry name" value="EGF-LIKE-DOMAIN, MULTIPLE 7, 8"/>
    <property type="match status" value="1"/>
</dbReference>